<dbReference type="Proteomes" id="UP000721844">
    <property type="component" value="Unassembled WGS sequence"/>
</dbReference>
<proteinExistence type="predicted"/>
<dbReference type="GO" id="GO:0016757">
    <property type="term" value="F:glycosyltransferase activity"/>
    <property type="evidence" value="ECO:0007669"/>
    <property type="project" value="InterPro"/>
</dbReference>
<protein>
    <submittedName>
        <fullName evidence="3">Glycosyltransferase family 61 protein</fullName>
    </submittedName>
</protein>
<comment type="caution">
    <text evidence="3">The sequence shown here is derived from an EMBL/GenBank/DDBJ whole genome shotgun (WGS) entry which is preliminary data.</text>
</comment>
<dbReference type="Pfam" id="PF04577">
    <property type="entry name" value="Glyco_transf_61"/>
    <property type="match status" value="1"/>
</dbReference>
<organism evidence="3 4">
    <name type="scientific">Acidisoma cellulosilyticum</name>
    <dbReference type="NCBI Taxonomy" id="2802395"/>
    <lineage>
        <taxon>Bacteria</taxon>
        <taxon>Pseudomonadati</taxon>
        <taxon>Pseudomonadota</taxon>
        <taxon>Alphaproteobacteria</taxon>
        <taxon>Acetobacterales</taxon>
        <taxon>Acidocellaceae</taxon>
        <taxon>Acidisoma</taxon>
    </lineage>
</organism>
<dbReference type="AlphaFoldDB" id="A0A964E3U8"/>
<dbReference type="RefSeq" id="WP_227307426.1">
    <property type="nucleotide sequence ID" value="NZ_JAESVA010000003.1"/>
</dbReference>
<feature type="region of interest" description="Disordered" evidence="1">
    <location>
        <begin position="1"/>
        <end position="20"/>
    </location>
</feature>
<feature type="domain" description="Glycosyltransferase 61 catalytic" evidence="2">
    <location>
        <begin position="317"/>
        <end position="470"/>
    </location>
</feature>
<gene>
    <name evidence="3" type="ORF">ACELLULO517_11050</name>
</gene>
<reference evidence="3 4" key="1">
    <citation type="journal article" date="2021" name="Microorganisms">
        <title>Acidisoma silvae sp. nov. and Acidisomacellulosilytica sp. nov., Two Acidophilic Bacteria Isolated from Decaying Wood, Hydrolyzing Cellulose and Producing Poly-3-hydroxybutyrate.</title>
        <authorList>
            <person name="Mieszkin S."/>
            <person name="Pouder E."/>
            <person name="Uroz S."/>
            <person name="Simon-Colin C."/>
            <person name="Alain K."/>
        </authorList>
    </citation>
    <scope>NUCLEOTIDE SEQUENCE [LARGE SCALE GENOMIC DNA]</scope>
    <source>
        <strain evidence="3 4">HW T5.17</strain>
    </source>
</reference>
<keyword evidence="4" id="KW-1185">Reference proteome</keyword>
<evidence type="ECO:0000259" key="2">
    <source>
        <dbReference type="Pfam" id="PF04577"/>
    </source>
</evidence>
<dbReference type="EMBL" id="JAESVA010000003">
    <property type="protein sequence ID" value="MCB8880771.1"/>
    <property type="molecule type" value="Genomic_DNA"/>
</dbReference>
<evidence type="ECO:0000313" key="4">
    <source>
        <dbReference type="Proteomes" id="UP000721844"/>
    </source>
</evidence>
<sequence length="528" mass="56256">MAPSEPAADEQINPAAASAAPRSANMLAHISVRGDVPGFDGEWLGEPGSPHAIEAIMLAPAGKGPPQVNPAPEYQIIYSDRLRTPWVPAGQPCGSRGYSLAVRGIRFRLSAETASFFDCRYDLAFTDGSQLADLPGTEIALAPEGAKLAAIRLRITSRPGVPLIVLNDIDVSEPLPWPELGGPEDPFLRLSLLSPAFDATAPLIRNGALIPAEVWSALHRSFRRTVFPSRTVVLREVEDATIVSPGLVFDRNLDLVPVSDHKPTAEAVTKGRAAAAASRTGAAPQIDGLSLLCQAHTPQNYGSLMIEALSAAWLAQAAIGSQLTTFVFQDSPLIDLMREALQGAGIIPTALAILDDRPLHCKRLILVEGLTDQGLYQSPLCLAPLQQMAASVPAGPSQKLFISYADQKHPLLNQDAVEVALRAQGFTIVELDQMTLRERIALFKGSACVVGPIGAGLTNIAFCAPGTRVVALGARSWTDNALWFLAQHAGLPYEEVRGKDAADGSIQDRPWEAGFSLSDDDIAYLTTL</sequence>
<evidence type="ECO:0000256" key="1">
    <source>
        <dbReference type="SAM" id="MobiDB-lite"/>
    </source>
</evidence>
<dbReference type="InterPro" id="IPR049625">
    <property type="entry name" value="Glyco_transf_61_cat"/>
</dbReference>
<name>A0A964E3U8_9PROT</name>
<accession>A0A964E3U8</accession>
<evidence type="ECO:0000313" key="3">
    <source>
        <dbReference type="EMBL" id="MCB8880771.1"/>
    </source>
</evidence>